<name>D8JWC6_HYPDA</name>
<dbReference type="KEGG" id="hdn:Hden_1227"/>
<dbReference type="RefSeq" id="WP_013215254.1">
    <property type="nucleotide sequence ID" value="NC_014313.1"/>
</dbReference>
<reference evidence="4" key="1">
    <citation type="journal article" date="2011" name="J. Bacteriol.">
        <title>Genome sequences of eight morphologically diverse alphaproteobacteria.</title>
        <authorList>
            <consortium name="US DOE Joint Genome Institute"/>
            <person name="Brown P.J."/>
            <person name="Kysela D.T."/>
            <person name="Buechlein A."/>
            <person name="Hemmerich C."/>
            <person name="Brun Y.V."/>
        </authorList>
    </citation>
    <scope>NUCLEOTIDE SEQUENCE [LARGE SCALE GENOMIC DNA]</scope>
    <source>
        <strain evidence="4">ATCC 51888 / DSM 1869 / NCIB 11706 / TK 0415</strain>
    </source>
</reference>
<comment type="similarity">
    <text evidence="1">Belongs to the myoviridae tail sheath protein family.</text>
</comment>
<dbReference type="Pfam" id="PF17482">
    <property type="entry name" value="Phage_sheath_1C"/>
    <property type="match status" value="1"/>
</dbReference>
<protein>
    <submittedName>
        <fullName evidence="3">Mu tail sheath family protein</fullName>
    </submittedName>
</protein>
<evidence type="ECO:0000313" key="4">
    <source>
        <dbReference type="Proteomes" id="UP000002033"/>
    </source>
</evidence>
<evidence type="ECO:0000313" key="3">
    <source>
        <dbReference type="EMBL" id="ADJ23039.1"/>
    </source>
</evidence>
<feature type="domain" description="Tail sheath protein C-terminal" evidence="2">
    <location>
        <begin position="402"/>
        <end position="492"/>
    </location>
</feature>
<dbReference type="STRING" id="582899.Hden_1227"/>
<dbReference type="EMBL" id="CP002083">
    <property type="protein sequence ID" value="ADJ23039.1"/>
    <property type="molecule type" value="Genomic_DNA"/>
</dbReference>
<dbReference type="InterPro" id="IPR020287">
    <property type="entry name" value="Tail_sheath_C"/>
</dbReference>
<proteinExistence type="inferred from homology"/>
<dbReference type="OrthoDB" id="5442644at2"/>
<dbReference type="eggNOG" id="COG4386">
    <property type="taxonomic scope" value="Bacteria"/>
</dbReference>
<organism evidence="3 4">
    <name type="scientific">Hyphomicrobium denitrificans (strain ATCC 51888 / DSM 1869 / NCIMB 11706 / TK 0415)</name>
    <dbReference type="NCBI Taxonomy" id="582899"/>
    <lineage>
        <taxon>Bacteria</taxon>
        <taxon>Pseudomonadati</taxon>
        <taxon>Pseudomonadota</taxon>
        <taxon>Alphaproteobacteria</taxon>
        <taxon>Hyphomicrobiales</taxon>
        <taxon>Hyphomicrobiaceae</taxon>
        <taxon>Hyphomicrobium</taxon>
    </lineage>
</organism>
<evidence type="ECO:0000259" key="2">
    <source>
        <dbReference type="Pfam" id="PF17482"/>
    </source>
</evidence>
<dbReference type="AlphaFoldDB" id="D8JWC6"/>
<keyword evidence="4" id="KW-1185">Reference proteome</keyword>
<evidence type="ECO:0000256" key="1">
    <source>
        <dbReference type="ARBA" id="ARBA00008005"/>
    </source>
</evidence>
<dbReference type="HOGENOM" id="CLU_023068_1_0_5"/>
<dbReference type="Proteomes" id="UP000002033">
    <property type="component" value="Chromosome"/>
</dbReference>
<gene>
    <name evidence="3" type="ordered locus">Hden_1227</name>
</gene>
<sequence>MSGVLFNNIPGNVRVPFFYAEFQPGGTPYSANARLLLVGQKLSSGVATENQPVLVRDGTVGALFGQNSMLANMYRKARKNAPLQEIWALPVADLNAGVKAAGTIVVGDPALSQAATLTIYIAGRRIRCGVLTTDTKTTIALHLVAAINAVAASEGLPVTAAVNGTTAYQIDLTAVHKGTLGNAVEIESGIVTEDGNNLAATLLTITAMASGAGDPDLGTAFANLGSAEFDWIASAYADAANVGHATDLLNDVSGRWSWAQQIYGHYFCPSTATVGALQTLGAGYNNQHITFFPCRKFLSPQYEVIAAIGAIAAAHLQDAPELSRPLQTLELQGIKGPRLIADQLQLVDKQTLYFSGISGYFINTAGNVAIERLITTYHANSWGDPDWTYLDVETMAQSMFGIRFIRTEVTSKHGRQALANDNPGRVAAIVTPNDIKATITHAYKKLVDTYGVFENLEAFQQSLVVERNAQDPNRVDVMMNLDHVNQLRVLAAAAVNWMQLELDQTNAITAA</sequence>
<accession>D8JWC6</accession>